<dbReference type="RefSeq" id="WP_380117855.1">
    <property type="nucleotide sequence ID" value="NZ_JBHSIU010000030.1"/>
</dbReference>
<dbReference type="SUPFAM" id="SSF48452">
    <property type="entry name" value="TPR-like"/>
    <property type="match status" value="1"/>
</dbReference>
<reference evidence="5" key="1">
    <citation type="journal article" date="2019" name="Int. J. Syst. Evol. Microbiol.">
        <title>The Global Catalogue of Microorganisms (GCM) 10K type strain sequencing project: providing services to taxonomists for standard genome sequencing and annotation.</title>
        <authorList>
            <consortium name="The Broad Institute Genomics Platform"/>
            <consortium name="The Broad Institute Genome Sequencing Center for Infectious Disease"/>
            <person name="Wu L."/>
            <person name="Ma J."/>
        </authorList>
    </citation>
    <scope>NUCLEOTIDE SEQUENCE [LARGE SCALE GENOMIC DNA]</scope>
    <source>
        <strain evidence="5">CGMCC 4.7152</strain>
    </source>
</reference>
<dbReference type="CDD" id="cd06170">
    <property type="entry name" value="LuxR_C_like"/>
    <property type="match status" value="1"/>
</dbReference>
<dbReference type="PROSITE" id="PS50043">
    <property type="entry name" value="HTH_LUXR_2"/>
    <property type="match status" value="1"/>
</dbReference>
<protein>
    <submittedName>
        <fullName evidence="4">AAA family ATPase</fullName>
    </submittedName>
</protein>
<dbReference type="Pfam" id="PF00196">
    <property type="entry name" value="GerE"/>
    <property type="match status" value="1"/>
</dbReference>
<gene>
    <name evidence="4" type="ORF">ACFPIJ_25285</name>
</gene>
<feature type="domain" description="HTH luxR-type" evidence="3">
    <location>
        <begin position="850"/>
        <end position="915"/>
    </location>
</feature>
<dbReference type="Gene3D" id="1.10.10.10">
    <property type="entry name" value="Winged helix-like DNA-binding domain superfamily/Winged helix DNA-binding domain"/>
    <property type="match status" value="1"/>
</dbReference>
<name>A0ABV9VXL6_9ACTN</name>
<accession>A0ABV9VXL6</accession>
<evidence type="ECO:0000313" key="5">
    <source>
        <dbReference type="Proteomes" id="UP001595912"/>
    </source>
</evidence>
<dbReference type="InterPro" id="IPR036388">
    <property type="entry name" value="WH-like_DNA-bd_sf"/>
</dbReference>
<keyword evidence="1" id="KW-0547">Nucleotide-binding</keyword>
<dbReference type="SUPFAM" id="SSF46894">
    <property type="entry name" value="C-terminal effector domain of the bipartite response regulators"/>
    <property type="match status" value="1"/>
</dbReference>
<dbReference type="SUPFAM" id="SSF52540">
    <property type="entry name" value="P-loop containing nucleoside triphosphate hydrolases"/>
    <property type="match status" value="1"/>
</dbReference>
<proteinExistence type="predicted"/>
<dbReference type="Gene3D" id="1.25.40.10">
    <property type="entry name" value="Tetratricopeptide repeat domain"/>
    <property type="match status" value="1"/>
</dbReference>
<evidence type="ECO:0000313" key="4">
    <source>
        <dbReference type="EMBL" id="MFC5001140.1"/>
    </source>
</evidence>
<dbReference type="InterPro" id="IPR027417">
    <property type="entry name" value="P-loop_NTPase"/>
</dbReference>
<keyword evidence="5" id="KW-1185">Reference proteome</keyword>
<dbReference type="InterPro" id="IPR041664">
    <property type="entry name" value="AAA_16"/>
</dbReference>
<dbReference type="InterPro" id="IPR016032">
    <property type="entry name" value="Sig_transdc_resp-reg_C-effctor"/>
</dbReference>
<organism evidence="4 5">
    <name type="scientific">Dactylosporangium cerinum</name>
    <dbReference type="NCBI Taxonomy" id="1434730"/>
    <lineage>
        <taxon>Bacteria</taxon>
        <taxon>Bacillati</taxon>
        <taxon>Actinomycetota</taxon>
        <taxon>Actinomycetes</taxon>
        <taxon>Micromonosporales</taxon>
        <taxon>Micromonosporaceae</taxon>
        <taxon>Dactylosporangium</taxon>
    </lineage>
</organism>
<dbReference type="Pfam" id="PF13191">
    <property type="entry name" value="AAA_16"/>
    <property type="match status" value="1"/>
</dbReference>
<evidence type="ECO:0000256" key="2">
    <source>
        <dbReference type="ARBA" id="ARBA00022840"/>
    </source>
</evidence>
<comment type="caution">
    <text evidence="4">The sequence shown here is derived from an EMBL/GenBank/DDBJ whole genome shotgun (WGS) entry which is preliminary data.</text>
</comment>
<evidence type="ECO:0000256" key="1">
    <source>
        <dbReference type="ARBA" id="ARBA00022741"/>
    </source>
</evidence>
<sequence>MDLFERDGELVALSRAVAAAAGGTGAGVAITGEPGAGKSALVEVACARAAGLRVLRGGCDPLVTPRPLGPFRDLIPGLRPADLHDAPAACEAAYTALRAEPTVLVVEDAHWIDGASVEVLRFLVRRLEVLPCALIVTYRDEEIGAQHQLRPLLGDFAKFGGLSTLRLRPLTVAGVALLLRGSGLDATQVHPLTGGNPFFVAEVAKEPGRPLPATVRDAVLARTAGIAAGDLEVLQLVATAPDRLADRVLPTLGVDLPTLRRLHDTGLLLRDSGLVFRHELARLALESTIPAGGAARLHARLLEALERLEPRDPAVLTHHAVAAGDASRAARYAQDAAVEAARAGDHTDAVAFLEIAVAGVHGAPPGERAKVLTRLAYEQYMTSRLDQAIASVTATFPLWHAAGDRAGLAAAHESCALFEYYRGRRDEAERHADRAAAVAPERGGAQHGGALVTLGYLAYLKSDQDIAGRLCADATRIAEATGDEALGLRSAVVQAETGLGLAVPGARRHLVTLIEDAKAHGLDELASSGYSNLSYLDVEQRRLREAEHVLEESLAFTVARDIPICNHWQTAVRARLRFLDGRWGAAAEDAADVLARDGMPLATLWPHLISALLPLRRTGVVNDHLDAAWAVAERLDEPLRRLPVLSALAERMWLTGVPDPRVTAALTVTPATAWVAGDLAVWLRRLGLAANHVAAAVAVDHVAAGVAAGQTAAGVAAGQTAAGVAEDHVAAGVAAGETAAGVAAGQIAAGVAAGQIAAGVAADQVAADQVAEPHRLTLAGRHRDAAAWWRRAGAPFDEAMALADSPDVDDQVQAIERLDLLGATAVADRLRLDLRRRGVAQLPQRPRTGTRGNPAGLTNRQLDVAKLVARGHTNAEIAGKLFISVKTADHHVSAVLTKLGLANRRAVVAHAAELNLA</sequence>
<dbReference type="InterPro" id="IPR000792">
    <property type="entry name" value="Tscrpt_reg_LuxR_C"/>
</dbReference>
<dbReference type="InterPro" id="IPR011990">
    <property type="entry name" value="TPR-like_helical_dom_sf"/>
</dbReference>
<dbReference type="Proteomes" id="UP001595912">
    <property type="component" value="Unassembled WGS sequence"/>
</dbReference>
<evidence type="ECO:0000259" key="3">
    <source>
        <dbReference type="PROSITE" id="PS50043"/>
    </source>
</evidence>
<dbReference type="PRINTS" id="PR00038">
    <property type="entry name" value="HTHLUXR"/>
</dbReference>
<dbReference type="EMBL" id="JBHSIU010000030">
    <property type="protein sequence ID" value="MFC5001140.1"/>
    <property type="molecule type" value="Genomic_DNA"/>
</dbReference>
<dbReference type="PANTHER" id="PTHR16305">
    <property type="entry name" value="TESTICULAR SOLUBLE ADENYLYL CYCLASE"/>
    <property type="match status" value="1"/>
</dbReference>
<dbReference type="PANTHER" id="PTHR16305:SF35">
    <property type="entry name" value="TRANSCRIPTIONAL ACTIVATOR DOMAIN"/>
    <property type="match status" value="1"/>
</dbReference>
<keyword evidence="2" id="KW-0067">ATP-binding</keyword>
<dbReference type="SMART" id="SM00421">
    <property type="entry name" value="HTH_LUXR"/>
    <property type="match status" value="1"/>
</dbReference>